<gene>
    <name evidence="1" type="ORF">COV91_02035</name>
</gene>
<evidence type="ECO:0000313" key="2">
    <source>
        <dbReference type="Proteomes" id="UP000229342"/>
    </source>
</evidence>
<dbReference type="Proteomes" id="UP000229342">
    <property type="component" value="Unassembled WGS sequence"/>
</dbReference>
<protein>
    <submittedName>
        <fullName evidence="1">Uncharacterized protein</fullName>
    </submittedName>
</protein>
<reference evidence="1 2" key="1">
    <citation type="submission" date="2017-09" db="EMBL/GenBank/DDBJ databases">
        <title>Depth-based differentiation of microbial function through sediment-hosted aquifers and enrichment of novel symbionts in the deep terrestrial subsurface.</title>
        <authorList>
            <person name="Probst A.J."/>
            <person name="Ladd B."/>
            <person name="Jarett J.K."/>
            <person name="Geller-Mcgrath D.E."/>
            <person name="Sieber C.M."/>
            <person name="Emerson J.B."/>
            <person name="Anantharaman K."/>
            <person name="Thomas B.C."/>
            <person name="Malmstrom R."/>
            <person name="Stieglmeier M."/>
            <person name="Klingl A."/>
            <person name="Woyke T."/>
            <person name="Ryan C.M."/>
            <person name="Banfield J.F."/>
        </authorList>
    </citation>
    <scope>NUCLEOTIDE SEQUENCE [LARGE SCALE GENOMIC DNA]</scope>
    <source>
        <strain evidence="1">CG11_big_fil_rev_8_21_14_0_20_46_11</strain>
    </source>
</reference>
<dbReference type="EMBL" id="PCVG01000024">
    <property type="protein sequence ID" value="PIQ68833.1"/>
    <property type="molecule type" value="Genomic_DNA"/>
</dbReference>
<name>A0A2H0KE12_9BACT</name>
<comment type="caution">
    <text evidence="1">The sequence shown here is derived from an EMBL/GenBank/DDBJ whole genome shotgun (WGS) entry which is preliminary data.</text>
</comment>
<organism evidence="1 2">
    <name type="scientific">Candidatus Taylorbacteria bacterium CG11_big_fil_rev_8_21_14_0_20_46_11</name>
    <dbReference type="NCBI Taxonomy" id="1975025"/>
    <lineage>
        <taxon>Bacteria</taxon>
        <taxon>Candidatus Tayloriibacteriota</taxon>
    </lineage>
</organism>
<sequence>MEVLLWCAQGGWGIFPFLLNKIYLPYMDTLRENFLKTYANTPLSLRDEIILVFEGKPLTWNVAYLEVKVNTDIGTKILKELKELKLI</sequence>
<dbReference type="AlphaFoldDB" id="A0A2H0KE12"/>
<proteinExistence type="predicted"/>
<evidence type="ECO:0000313" key="1">
    <source>
        <dbReference type="EMBL" id="PIQ68833.1"/>
    </source>
</evidence>
<accession>A0A2H0KE12</accession>